<accession>A0A937D7M1</accession>
<evidence type="ECO:0008006" key="3">
    <source>
        <dbReference type="Google" id="ProtNLM"/>
    </source>
</evidence>
<dbReference type="Proteomes" id="UP000651057">
    <property type="component" value="Unassembled WGS sequence"/>
</dbReference>
<proteinExistence type="predicted"/>
<dbReference type="InterPro" id="IPR011008">
    <property type="entry name" value="Dimeric_a/b-barrel"/>
</dbReference>
<dbReference type="PANTHER" id="PTHR40257:SF1">
    <property type="entry name" value="DUF1330 DOMAIN-CONTAINING PROTEIN"/>
    <property type="match status" value="1"/>
</dbReference>
<name>A0A937D7M1_9FLAO</name>
<dbReference type="Gene3D" id="3.30.70.100">
    <property type="match status" value="1"/>
</dbReference>
<evidence type="ECO:0000313" key="1">
    <source>
        <dbReference type="EMBL" id="MBL0683230.1"/>
    </source>
</evidence>
<gene>
    <name evidence="1" type="ORF">JJQ60_06860</name>
</gene>
<sequence length="128" mass="14527">MNHKYIGVTPEQFHEFTNLPEKGPFQMLNLLKFKKKVEKTGTSGAEAYALYMQAVAPFFQESKAKIIYQGKPVFGLIGPSDGLEWDKILIVEYATKEDFLKMITAKGYPSDMRSQALEDSRLILCKAK</sequence>
<dbReference type="PANTHER" id="PTHR40257">
    <property type="match status" value="1"/>
</dbReference>
<evidence type="ECO:0000313" key="2">
    <source>
        <dbReference type="Proteomes" id="UP000651057"/>
    </source>
</evidence>
<dbReference type="RefSeq" id="WP_201918024.1">
    <property type="nucleotide sequence ID" value="NZ_BAABAX010000023.1"/>
</dbReference>
<dbReference type="EMBL" id="JAERQJ010000002">
    <property type="protein sequence ID" value="MBL0683230.1"/>
    <property type="molecule type" value="Genomic_DNA"/>
</dbReference>
<reference evidence="1" key="1">
    <citation type="submission" date="2021-01" db="EMBL/GenBank/DDBJ databases">
        <authorList>
            <person name="Zhong Y.L."/>
        </authorList>
    </citation>
    <scope>NUCLEOTIDE SEQUENCE</scope>
    <source>
        <strain evidence="1">KCTC 23302</strain>
    </source>
</reference>
<protein>
    <recommendedName>
        <fullName evidence="3">DUF1330 domain-containing protein</fullName>
    </recommendedName>
</protein>
<dbReference type="AlphaFoldDB" id="A0A937D7M1"/>
<keyword evidence="2" id="KW-1185">Reference proteome</keyword>
<dbReference type="SUPFAM" id="SSF54909">
    <property type="entry name" value="Dimeric alpha+beta barrel"/>
    <property type="match status" value="1"/>
</dbReference>
<organism evidence="1 2">
    <name type="scientific">Aquimarina mytili</name>
    <dbReference type="NCBI Taxonomy" id="874423"/>
    <lineage>
        <taxon>Bacteria</taxon>
        <taxon>Pseudomonadati</taxon>
        <taxon>Bacteroidota</taxon>
        <taxon>Flavobacteriia</taxon>
        <taxon>Flavobacteriales</taxon>
        <taxon>Flavobacteriaceae</taxon>
        <taxon>Aquimarina</taxon>
    </lineage>
</organism>
<comment type="caution">
    <text evidence="1">The sequence shown here is derived from an EMBL/GenBank/DDBJ whole genome shotgun (WGS) entry which is preliminary data.</text>
</comment>